<dbReference type="Pfam" id="PF00149">
    <property type="entry name" value="Metallophos"/>
    <property type="match status" value="1"/>
</dbReference>
<dbReference type="InterPro" id="IPR039331">
    <property type="entry name" value="PAPs-like"/>
</dbReference>
<reference evidence="4 5" key="1">
    <citation type="submission" date="2016-10" db="EMBL/GenBank/DDBJ databases">
        <title>Paenibacillus species isolates.</title>
        <authorList>
            <person name="Beno S.M."/>
        </authorList>
    </citation>
    <scope>NUCLEOTIDE SEQUENCE [LARGE SCALE GENOMIC DNA]</scope>
    <source>
        <strain evidence="4 5">FSL H7-0744</strain>
    </source>
</reference>
<evidence type="ECO:0000259" key="3">
    <source>
        <dbReference type="Pfam" id="PF16656"/>
    </source>
</evidence>
<dbReference type="InterPro" id="IPR003961">
    <property type="entry name" value="FN3_dom"/>
</dbReference>
<name>A0ABX3HNW4_PAEBO</name>
<dbReference type="RefSeq" id="WP_076109343.1">
    <property type="nucleotide sequence ID" value="NZ_MPTB01000003.1"/>
</dbReference>
<dbReference type="InterPro" id="IPR015914">
    <property type="entry name" value="PAPs_N"/>
</dbReference>
<dbReference type="SUPFAM" id="SSF56300">
    <property type="entry name" value="Metallo-dependent phosphatases"/>
    <property type="match status" value="1"/>
</dbReference>
<accession>A0ABX3HNW4</accession>
<feature type="domain" description="Calcineurin-like phosphoesterase" evidence="2">
    <location>
        <begin position="138"/>
        <end position="300"/>
    </location>
</feature>
<comment type="caution">
    <text evidence="4">The sequence shown here is derived from an EMBL/GenBank/DDBJ whole genome shotgun (WGS) entry which is preliminary data.</text>
</comment>
<dbReference type="Gene3D" id="2.60.40.380">
    <property type="entry name" value="Purple acid phosphatase-like, N-terminal"/>
    <property type="match status" value="1"/>
</dbReference>
<evidence type="ECO:0000313" key="5">
    <source>
        <dbReference type="Proteomes" id="UP000187412"/>
    </source>
</evidence>
<dbReference type="InterPro" id="IPR004843">
    <property type="entry name" value="Calcineurin-like_PHP"/>
</dbReference>
<dbReference type="Gene3D" id="3.60.21.10">
    <property type="match status" value="1"/>
</dbReference>
<evidence type="ECO:0000313" key="4">
    <source>
        <dbReference type="EMBL" id="OMD52490.1"/>
    </source>
</evidence>
<dbReference type="InterPro" id="IPR008963">
    <property type="entry name" value="Purple_acid_Pase-like_N"/>
</dbReference>
<dbReference type="Proteomes" id="UP000187412">
    <property type="component" value="Unassembled WGS sequence"/>
</dbReference>
<organism evidence="4 5">
    <name type="scientific">Paenibacillus borealis</name>
    <dbReference type="NCBI Taxonomy" id="160799"/>
    <lineage>
        <taxon>Bacteria</taxon>
        <taxon>Bacillati</taxon>
        <taxon>Bacillota</taxon>
        <taxon>Bacilli</taxon>
        <taxon>Bacillales</taxon>
        <taxon>Paenibacillaceae</taxon>
        <taxon>Paenibacillus</taxon>
    </lineage>
</organism>
<feature type="domain" description="Purple acid phosphatase N-terminal" evidence="3">
    <location>
        <begin position="8"/>
        <end position="93"/>
    </location>
</feature>
<evidence type="ECO:0000256" key="1">
    <source>
        <dbReference type="ARBA" id="ARBA00022729"/>
    </source>
</evidence>
<dbReference type="Pfam" id="PF16656">
    <property type="entry name" value="Pur_ac_phosph_N"/>
    <property type="match status" value="1"/>
</dbReference>
<gene>
    <name evidence="4" type="ORF">BSK56_03550</name>
</gene>
<proteinExistence type="predicted"/>
<sequence length="388" mass="43932">MLTMIKGPYLQWPTEESMTFMWETSKPATSRVEVMRAERIHSGYQGNYKQPEQILASAENSGYSLIHQLTVSGLEPGTIYFYKVYSQNEQEAAEAGPFPFKTAMLPGEPFSFTVTSETGGYSGFDITGGEINNSIFAQMKKYRPDFSLFIGDIVNDRTNYADWDQYFFSPGKELLQDTPSFSCLGNHENGGSWYYDFFAFTAPKNYYSFDYGDAHFIALDSTDFINNDTYPASSGKFQAGNAQYDFLVQDLQNTSAKWKIVYFHYSPYVSGGYQVEALRALCPLLEQHSVDLVLSSHTIVYERSYPLRSGRLDFKDGIVYVVAGGAGAMPEWLLPKREWFTSQSLAVPHFLQVAVTPQQLEIRAIDHQGALFDKFSIFKDMDGAKKYI</sequence>
<keyword evidence="1" id="KW-0732">Signal</keyword>
<dbReference type="SUPFAM" id="SSF49363">
    <property type="entry name" value="Purple acid phosphatase, N-terminal domain"/>
    <property type="match status" value="1"/>
</dbReference>
<protein>
    <submittedName>
        <fullName evidence="4">Metallophosphoesterase</fullName>
    </submittedName>
</protein>
<evidence type="ECO:0000259" key="2">
    <source>
        <dbReference type="Pfam" id="PF00149"/>
    </source>
</evidence>
<dbReference type="PANTHER" id="PTHR22953:SF153">
    <property type="entry name" value="PURPLE ACID PHOSPHATASE"/>
    <property type="match status" value="1"/>
</dbReference>
<keyword evidence="5" id="KW-1185">Reference proteome</keyword>
<dbReference type="InterPro" id="IPR029052">
    <property type="entry name" value="Metallo-depent_PP-like"/>
</dbReference>
<dbReference type="EMBL" id="MPTB01000003">
    <property type="protein sequence ID" value="OMD52490.1"/>
    <property type="molecule type" value="Genomic_DNA"/>
</dbReference>
<dbReference type="PANTHER" id="PTHR22953">
    <property type="entry name" value="ACID PHOSPHATASE RELATED"/>
    <property type="match status" value="1"/>
</dbReference>
<dbReference type="CDD" id="cd00063">
    <property type="entry name" value="FN3"/>
    <property type="match status" value="1"/>
</dbReference>